<dbReference type="Pfam" id="PF00672">
    <property type="entry name" value="HAMP"/>
    <property type="match status" value="1"/>
</dbReference>
<dbReference type="PANTHER" id="PTHR43531">
    <property type="entry name" value="PROTEIN ICFG"/>
    <property type="match status" value="1"/>
</dbReference>
<keyword evidence="9" id="KW-1185">Reference proteome</keyword>
<dbReference type="GO" id="GO:0005886">
    <property type="term" value="C:plasma membrane"/>
    <property type="evidence" value="ECO:0007669"/>
    <property type="project" value="TreeGrafter"/>
</dbReference>
<dbReference type="CDD" id="cd11386">
    <property type="entry name" value="MCP_signal"/>
    <property type="match status" value="1"/>
</dbReference>
<evidence type="ECO:0000256" key="1">
    <source>
        <dbReference type="ARBA" id="ARBA00004370"/>
    </source>
</evidence>
<name>A0A9X4LHF4_9BURK</name>
<dbReference type="GO" id="GO:0006935">
    <property type="term" value="P:chemotaxis"/>
    <property type="evidence" value="ECO:0007669"/>
    <property type="project" value="InterPro"/>
</dbReference>
<protein>
    <submittedName>
        <fullName evidence="8">HAMP domain-containing protein</fullName>
    </submittedName>
</protein>
<dbReference type="PROSITE" id="PS50111">
    <property type="entry name" value="CHEMOTAXIS_TRANSDUC_2"/>
    <property type="match status" value="1"/>
</dbReference>
<proteinExistence type="inferred from homology"/>
<evidence type="ECO:0000313" key="8">
    <source>
        <dbReference type="EMBL" id="MDG0860875.1"/>
    </source>
</evidence>
<sequence length="515" mass="53911">MRLSIGQRLAAGFALVLALAACVIGLSGWRLASTAAATRQMMDEPLAKERLISDWNRNINSGVRRTIAIAKSSDTSLVPLFAEEQAQSTKTSAEMQEKLKGMIRTPEEQAMFDAVSKARLTYIGSRDEIVKLKKDGQAEAADKLLTEVFLPGSKVYLARMQDFLDHQRAEIDRTANEIDSTNSSSRVLLLALGAVMLCLGGAAAWTITKSITAPLVAANELAERVADGNLVPSGQGMAARSDEIGQLQMTLRRMRESLSGTIGGIRDVAESINTAAAEIASGNQDLSARTEKAASSLEETASAMEELTGTVQHSAASAGQANSLALSAASVAQRGGAVVAQVVSTMDEINASSRRIADIIGVIDGIAFQTNILALNAAVEAARAGEQGRGFAVVAGEVRSLAGRSADAAKEIKSLIGSSVERVEAGSRLVAEAGSTMDELVGAVQRVKDIMGEITTATAEQSDGIAQVNIAIAQLDQVTQQNAALVEQSTAAAESLRDQAQSLTAAVGTFKVARR</sequence>
<dbReference type="InterPro" id="IPR047347">
    <property type="entry name" value="YvaQ-like_sensor"/>
</dbReference>
<dbReference type="PROSITE" id="PS50885">
    <property type="entry name" value="HAMP"/>
    <property type="match status" value="1"/>
</dbReference>
<dbReference type="PROSITE" id="PS51257">
    <property type="entry name" value="PROKAR_LIPOPROTEIN"/>
    <property type="match status" value="1"/>
</dbReference>
<dbReference type="PRINTS" id="PR00260">
    <property type="entry name" value="CHEMTRNSDUCR"/>
</dbReference>
<dbReference type="RefSeq" id="WP_268150706.1">
    <property type="nucleotide sequence ID" value="NZ_JAPPUW010000009.1"/>
</dbReference>
<keyword evidence="4" id="KW-0807">Transducer</keyword>
<dbReference type="InterPro" id="IPR024478">
    <property type="entry name" value="HlyB_4HB_MCP"/>
</dbReference>
<keyword evidence="5" id="KW-1133">Transmembrane helix</keyword>
<evidence type="ECO:0000256" key="4">
    <source>
        <dbReference type="PROSITE-ProRule" id="PRU00284"/>
    </source>
</evidence>
<feature type="domain" description="HAMP" evidence="7">
    <location>
        <begin position="209"/>
        <end position="263"/>
    </location>
</feature>
<dbReference type="Pfam" id="PF00015">
    <property type="entry name" value="MCPsignal"/>
    <property type="match status" value="1"/>
</dbReference>
<comment type="similarity">
    <text evidence="3">Belongs to the methyl-accepting chemotaxis (MCP) protein family.</text>
</comment>
<comment type="subcellular location">
    <subcellularLocation>
        <location evidence="1">Membrane</location>
    </subcellularLocation>
</comment>
<evidence type="ECO:0000259" key="7">
    <source>
        <dbReference type="PROSITE" id="PS50885"/>
    </source>
</evidence>
<dbReference type="InterPro" id="IPR004089">
    <property type="entry name" value="MCPsignal_dom"/>
</dbReference>
<keyword evidence="2" id="KW-0488">Methylation</keyword>
<dbReference type="SUPFAM" id="SSF58104">
    <property type="entry name" value="Methyl-accepting chemotaxis protein (MCP) signaling domain"/>
    <property type="match status" value="1"/>
</dbReference>
<dbReference type="InterPro" id="IPR003660">
    <property type="entry name" value="HAMP_dom"/>
</dbReference>
<evidence type="ECO:0000256" key="2">
    <source>
        <dbReference type="ARBA" id="ARBA00022481"/>
    </source>
</evidence>
<dbReference type="InterPro" id="IPR004090">
    <property type="entry name" value="Chemotax_Me-accpt_rcpt"/>
</dbReference>
<comment type="caution">
    <text evidence="8">The sequence shown here is derived from an EMBL/GenBank/DDBJ whole genome shotgun (WGS) entry which is preliminary data.</text>
</comment>
<dbReference type="Gene3D" id="1.10.287.950">
    <property type="entry name" value="Methyl-accepting chemotaxis protein"/>
    <property type="match status" value="1"/>
</dbReference>
<feature type="transmembrane region" description="Helical" evidence="5">
    <location>
        <begin position="187"/>
        <end position="207"/>
    </location>
</feature>
<dbReference type="EMBL" id="SGUG01000001">
    <property type="protein sequence ID" value="MDG0860875.1"/>
    <property type="molecule type" value="Genomic_DNA"/>
</dbReference>
<dbReference type="Pfam" id="PF12729">
    <property type="entry name" value="4HB_MCP_1"/>
    <property type="match status" value="1"/>
</dbReference>
<gene>
    <name evidence="8" type="ORF">EXJ73_00100</name>
</gene>
<dbReference type="SMART" id="SM00304">
    <property type="entry name" value="HAMP"/>
    <property type="match status" value="1"/>
</dbReference>
<dbReference type="PANTHER" id="PTHR43531:SF14">
    <property type="entry name" value="METHYL-ACCEPTING CHEMOTAXIS PROTEIN I-RELATED"/>
    <property type="match status" value="1"/>
</dbReference>
<dbReference type="CDD" id="cd19411">
    <property type="entry name" value="MCP2201-like_sensor"/>
    <property type="match status" value="1"/>
</dbReference>
<keyword evidence="5" id="KW-0812">Transmembrane</keyword>
<reference evidence="8" key="1">
    <citation type="submission" date="2019-02" db="EMBL/GenBank/DDBJ databases">
        <title>Draft genome of the type strain Pelomonas aquatica CCUG 52575T.</title>
        <authorList>
            <person name="Gomila M."/>
            <person name="Lalucat J."/>
        </authorList>
    </citation>
    <scope>NUCLEOTIDE SEQUENCE</scope>
    <source>
        <strain evidence="8">CCUG 52575</strain>
    </source>
</reference>
<dbReference type="GO" id="GO:0004888">
    <property type="term" value="F:transmembrane signaling receptor activity"/>
    <property type="evidence" value="ECO:0007669"/>
    <property type="project" value="InterPro"/>
</dbReference>
<dbReference type="CDD" id="cd06225">
    <property type="entry name" value="HAMP"/>
    <property type="match status" value="1"/>
</dbReference>
<evidence type="ECO:0000313" key="9">
    <source>
        <dbReference type="Proteomes" id="UP001152766"/>
    </source>
</evidence>
<accession>A0A9X4LHF4</accession>
<evidence type="ECO:0000259" key="6">
    <source>
        <dbReference type="PROSITE" id="PS50111"/>
    </source>
</evidence>
<keyword evidence="5" id="KW-0472">Membrane</keyword>
<dbReference type="InterPro" id="IPR051310">
    <property type="entry name" value="MCP_chemotaxis"/>
</dbReference>
<evidence type="ECO:0000256" key="3">
    <source>
        <dbReference type="ARBA" id="ARBA00029447"/>
    </source>
</evidence>
<feature type="domain" description="Methyl-accepting transducer" evidence="6">
    <location>
        <begin position="268"/>
        <end position="497"/>
    </location>
</feature>
<dbReference type="SMART" id="SM00283">
    <property type="entry name" value="MA"/>
    <property type="match status" value="1"/>
</dbReference>
<evidence type="ECO:0000256" key="5">
    <source>
        <dbReference type="SAM" id="Phobius"/>
    </source>
</evidence>
<dbReference type="Proteomes" id="UP001152766">
    <property type="component" value="Unassembled WGS sequence"/>
</dbReference>
<dbReference type="GO" id="GO:0007165">
    <property type="term" value="P:signal transduction"/>
    <property type="evidence" value="ECO:0007669"/>
    <property type="project" value="UniProtKB-KW"/>
</dbReference>
<dbReference type="AlphaFoldDB" id="A0A9X4LHF4"/>
<dbReference type="FunFam" id="1.10.287.950:FF:000001">
    <property type="entry name" value="Methyl-accepting chemotaxis sensory transducer"/>
    <property type="match status" value="1"/>
</dbReference>
<organism evidence="8 9">
    <name type="scientific">Pelomonas aquatica</name>
    <dbReference type="NCBI Taxonomy" id="431058"/>
    <lineage>
        <taxon>Bacteria</taxon>
        <taxon>Pseudomonadati</taxon>
        <taxon>Pseudomonadota</taxon>
        <taxon>Betaproteobacteria</taxon>
        <taxon>Burkholderiales</taxon>
        <taxon>Sphaerotilaceae</taxon>
        <taxon>Roseateles</taxon>
    </lineage>
</organism>